<accession>A0ABR8Q6N4</accession>
<evidence type="ECO:0000256" key="1">
    <source>
        <dbReference type="ARBA" id="ARBA00004141"/>
    </source>
</evidence>
<evidence type="ECO:0000313" key="10">
    <source>
        <dbReference type="Proteomes" id="UP000640335"/>
    </source>
</evidence>
<evidence type="ECO:0000256" key="5">
    <source>
        <dbReference type="ARBA" id="ARBA00023136"/>
    </source>
</evidence>
<gene>
    <name evidence="9" type="ORF">H9660_13065</name>
</gene>
<reference evidence="9 10" key="1">
    <citation type="submission" date="2020-08" db="EMBL/GenBank/DDBJ databases">
        <title>A Genomic Blueprint of the Chicken Gut Microbiome.</title>
        <authorList>
            <person name="Gilroy R."/>
            <person name="Ravi A."/>
            <person name="Getino M."/>
            <person name="Pursley I."/>
            <person name="Horton D.L."/>
            <person name="Alikhan N.-F."/>
            <person name="Baker D."/>
            <person name="Gharbi K."/>
            <person name="Hall N."/>
            <person name="Watson M."/>
            <person name="Adriaenssens E.M."/>
            <person name="Foster-Nyarko E."/>
            <person name="Jarju S."/>
            <person name="Secka A."/>
            <person name="Antonio M."/>
            <person name="Oren A."/>
            <person name="Chaudhuri R."/>
            <person name="La Ragione R.M."/>
            <person name="Hildebrand F."/>
            <person name="Pallen M.J."/>
        </authorList>
    </citation>
    <scope>NUCLEOTIDE SEQUENCE [LARGE SCALE GENOMIC DNA]</scope>
    <source>
        <strain evidence="9 10">Sa3CUN1</strain>
    </source>
</reference>
<evidence type="ECO:0000256" key="3">
    <source>
        <dbReference type="ARBA" id="ARBA00022729"/>
    </source>
</evidence>
<keyword evidence="4 7" id="KW-1133">Transmembrane helix</keyword>
<protein>
    <submittedName>
        <fullName evidence="9">NINE protein</fullName>
    </submittedName>
</protein>
<evidence type="ECO:0000256" key="4">
    <source>
        <dbReference type="ARBA" id="ARBA00022989"/>
    </source>
</evidence>
<evidence type="ECO:0000259" key="8">
    <source>
        <dbReference type="Pfam" id="PF05154"/>
    </source>
</evidence>
<dbReference type="Proteomes" id="UP000640335">
    <property type="component" value="Unassembled WGS sequence"/>
</dbReference>
<comment type="subcellular location">
    <subcellularLocation>
        <location evidence="1">Membrane</location>
        <topology evidence="1">Multi-pass membrane protein</topology>
    </subcellularLocation>
</comment>
<proteinExistence type="predicted"/>
<dbReference type="RefSeq" id="WP_191750827.1">
    <property type="nucleotide sequence ID" value="NZ_JACSQZ010000058.1"/>
</dbReference>
<dbReference type="Pfam" id="PF05154">
    <property type="entry name" value="TM2"/>
    <property type="match status" value="1"/>
</dbReference>
<evidence type="ECO:0000256" key="2">
    <source>
        <dbReference type="ARBA" id="ARBA00022692"/>
    </source>
</evidence>
<organism evidence="9 10">
    <name type="scientific">Clostridium gallinarum</name>
    <dbReference type="NCBI Taxonomy" id="2762246"/>
    <lineage>
        <taxon>Bacteria</taxon>
        <taxon>Bacillati</taxon>
        <taxon>Bacillota</taxon>
        <taxon>Clostridia</taxon>
        <taxon>Eubacteriales</taxon>
        <taxon>Clostridiaceae</taxon>
        <taxon>Clostridium</taxon>
    </lineage>
</organism>
<feature type="transmembrane region" description="Helical" evidence="7">
    <location>
        <begin position="109"/>
        <end position="130"/>
    </location>
</feature>
<keyword evidence="2 7" id="KW-0812">Transmembrane</keyword>
<dbReference type="InterPro" id="IPR050932">
    <property type="entry name" value="TM2D1-3-like"/>
</dbReference>
<keyword evidence="3" id="KW-0732">Signal</keyword>
<dbReference type="InterPro" id="IPR007829">
    <property type="entry name" value="TM2"/>
</dbReference>
<dbReference type="PANTHER" id="PTHR21016">
    <property type="entry name" value="BETA-AMYLOID BINDING PROTEIN-RELATED"/>
    <property type="match status" value="1"/>
</dbReference>
<evidence type="ECO:0000313" key="9">
    <source>
        <dbReference type="EMBL" id="MBD7916078.1"/>
    </source>
</evidence>
<sequence length="149" mass="16020">MYCKQCGESFNNDNAAVCVKCGTNKGQGDNYCHDCGVQVKNKSAEICLNCGVRLKGGINNLANQIKNVSNSSSGNNKILAIILALFLGGLGVHRFYLGYKEIGFIQLGIFIGGLLIFTPIAFVSTIWAFVDLIQIILGNLNTVDGNKLI</sequence>
<keyword evidence="6" id="KW-0325">Glycoprotein</keyword>
<name>A0ABR8Q6N4_9CLOT</name>
<comment type="caution">
    <text evidence="9">The sequence shown here is derived from an EMBL/GenBank/DDBJ whole genome shotgun (WGS) entry which is preliminary data.</text>
</comment>
<evidence type="ECO:0000256" key="6">
    <source>
        <dbReference type="ARBA" id="ARBA00023180"/>
    </source>
</evidence>
<dbReference type="EMBL" id="JACSQZ010000058">
    <property type="protein sequence ID" value="MBD7916078.1"/>
    <property type="molecule type" value="Genomic_DNA"/>
</dbReference>
<feature type="transmembrane region" description="Helical" evidence="7">
    <location>
        <begin position="78"/>
        <end position="97"/>
    </location>
</feature>
<feature type="domain" description="TM2" evidence="8">
    <location>
        <begin position="74"/>
        <end position="132"/>
    </location>
</feature>
<keyword evidence="10" id="KW-1185">Reference proteome</keyword>
<dbReference type="PANTHER" id="PTHR21016:SF7">
    <property type="entry name" value="TM2 DOMAIN-CONTAINING PROTEIN 3"/>
    <property type="match status" value="1"/>
</dbReference>
<keyword evidence="5 7" id="KW-0472">Membrane</keyword>
<evidence type="ECO:0000256" key="7">
    <source>
        <dbReference type="SAM" id="Phobius"/>
    </source>
</evidence>